<evidence type="ECO:0008006" key="3">
    <source>
        <dbReference type="Google" id="ProtNLM"/>
    </source>
</evidence>
<sequence length="267" mass="31106">MLNFNSCIKGLYVSNKHHYMRIDMMPSLIKCLALMLLLPSIGIASILSDPQVEKLISRHIEASGGENALMEMQSISRYGQISFYQQGTKENFCYHTDIIYPNKLREQIKGRQIEYDRGTDGISFWQWTGNQYELTDDKALIQYMHLTAERANRDLLWVRNEFTKFKMMDFSPAWAPENSQCIQANEGNPKRAYCFDLSTGLVNAIGSSEEYRLESDWREVGNIKLPFRLAHYQKGVMIYEIQLDYAKLNDFILDIQFQKPFTPQMDC</sequence>
<accession>A0A364LIB9</accession>
<evidence type="ECO:0000313" key="2">
    <source>
        <dbReference type="Proteomes" id="UP000249458"/>
    </source>
</evidence>
<evidence type="ECO:0000313" key="1">
    <source>
        <dbReference type="EMBL" id="RAP36172.1"/>
    </source>
</evidence>
<organism evidence="1 2">
    <name type="scientific">Legionella quinlivanii</name>
    <dbReference type="NCBI Taxonomy" id="45073"/>
    <lineage>
        <taxon>Bacteria</taxon>
        <taxon>Pseudomonadati</taxon>
        <taxon>Pseudomonadota</taxon>
        <taxon>Gammaproteobacteria</taxon>
        <taxon>Legionellales</taxon>
        <taxon>Legionellaceae</taxon>
        <taxon>Legionella</taxon>
    </lineage>
</organism>
<reference evidence="1 2" key="1">
    <citation type="submission" date="2017-02" db="EMBL/GenBank/DDBJ databases">
        <title>Legionella quilivanii strain from human: case report and whole genome sequencing analysis.</title>
        <authorList>
            <person name="Lalancette C."/>
            <person name="Leduc J.-M."/>
            <person name="Levesque S."/>
            <person name="Fournier E."/>
            <person name="Saoud J."/>
            <person name="Faucher S.P."/>
            <person name="Bernard K."/>
            <person name="Martineau C."/>
            <person name="Longtin J."/>
        </authorList>
    </citation>
    <scope>NUCLEOTIDE SEQUENCE [LARGE SCALE GENOMIC DNA]</scope>
    <source>
        <strain evidence="1 2">ID143958</strain>
    </source>
</reference>
<protein>
    <recommendedName>
        <fullName evidence="3">Outer membrane lipoprotein-sorting protein</fullName>
    </recommendedName>
</protein>
<dbReference type="Proteomes" id="UP000249458">
    <property type="component" value="Unassembled WGS sequence"/>
</dbReference>
<comment type="caution">
    <text evidence="1">The sequence shown here is derived from an EMBL/GenBank/DDBJ whole genome shotgun (WGS) entry which is preliminary data.</text>
</comment>
<dbReference type="EMBL" id="MVJN01000006">
    <property type="protein sequence ID" value="RAP36172.1"/>
    <property type="molecule type" value="Genomic_DNA"/>
</dbReference>
<proteinExistence type="predicted"/>
<name>A0A364LIB9_9GAMM</name>
<dbReference type="AlphaFoldDB" id="A0A364LIB9"/>
<gene>
    <name evidence="1" type="ORF">B1207_08440</name>
</gene>